<reference evidence="1" key="1">
    <citation type="journal article" date="2022" name="bioRxiv">
        <title>Sequencing and chromosome-scale assembly of the giantPleurodeles waltlgenome.</title>
        <authorList>
            <person name="Brown T."/>
            <person name="Elewa A."/>
            <person name="Iarovenko S."/>
            <person name="Subramanian E."/>
            <person name="Araus A.J."/>
            <person name="Petzold A."/>
            <person name="Susuki M."/>
            <person name="Suzuki K.-i.T."/>
            <person name="Hayashi T."/>
            <person name="Toyoda A."/>
            <person name="Oliveira C."/>
            <person name="Osipova E."/>
            <person name="Leigh N.D."/>
            <person name="Simon A."/>
            <person name="Yun M.H."/>
        </authorList>
    </citation>
    <scope>NUCLEOTIDE SEQUENCE</scope>
    <source>
        <strain evidence="1">20211129_DDA</strain>
        <tissue evidence="1">Liver</tissue>
    </source>
</reference>
<dbReference type="AlphaFoldDB" id="A0AAV7WUU8"/>
<evidence type="ECO:0000313" key="1">
    <source>
        <dbReference type="EMBL" id="KAJ1216565.1"/>
    </source>
</evidence>
<feature type="non-terminal residue" evidence="1">
    <location>
        <position position="1"/>
    </location>
</feature>
<feature type="non-terminal residue" evidence="1">
    <location>
        <position position="55"/>
    </location>
</feature>
<accession>A0AAV7WUU8</accession>
<gene>
    <name evidence="1" type="ORF">NDU88_004166</name>
</gene>
<evidence type="ECO:0000313" key="2">
    <source>
        <dbReference type="Proteomes" id="UP001066276"/>
    </source>
</evidence>
<dbReference type="EMBL" id="JANPWB010000001">
    <property type="protein sequence ID" value="KAJ1216565.1"/>
    <property type="molecule type" value="Genomic_DNA"/>
</dbReference>
<keyword evidence="2" id="KW-1185">Reference proteome</keyword>
<sequence length="55" mass="6301">LRWERRERTGSSAQCERLEKAPWRESLGCWTWAPLLWVCRAGHCSGAPASSEKTL</sequence>
<comment type="caution">
    <text evidence="1">The sequence shown here is derived from an EMBL/GenBank/DDBJ whole genome shotgun (WGS) entry which is preliminary data.</text>
</comment>
<proteinExistence type="predicted"/>
<dbReference type="Proteomes" id="UP001066276">
    <property type="component" value="Chromosome 1_1"/>
</dbReference>
<protein>
    <submittedName>
        <fullName evidence="1">Uncharacterized protein</fullName>
    </submittedName>
</protein>
<name>A0AAV7WUU8_PLEWA</name>
<organism evidence="1 2">
    <name type="scientific">Pleurodeles waltl</name>
    <name type="common">Iberian ribbed newt</name>
    <dbReference type="NCBI Taxonomy" id="8319"/>
    <lineage>
        <taxon>Eukaryota</taxon>
        <taxon>Metazoa</taxon>
        <taxon>Chordata</taxon>
        <taxon>Craniata</taxon>
        <taxon>Vertebrata</taxon>
        <taxon>Euteleostomi</taxon>
        <taxon>Amphibia</taxon>
        <taxon>Batrachia</taxon>
        <taxon>Caudata</taxon>
        <taxon>Salamandroidea</taxon>
        <taxon>Salamandridae</taxon>
        <taxon>Pleurodelinae</taxon>
        <taxon>Pleurodeles</taxon>
    </lineage>
</organism>